<keyword evidence="1" id="KW-0812">Transmembrane</keyword>
<protein>
    <recommendedName>
        <fullName evidence="5">Mid2 domain-containing protein</fullName>
    </recommendedName>
</protein>
<feature type="chain" id="PRO_5007871454" description="Mid2 domain-containing protein" evidence="2">
    <location>
        <begin position="20"/>
        <end position="241"/>
    </location>
</feature>
<evidence type="ECO:0000256" key="2">
    <source>
        <dbReference type="SAM" id="SignalP"/>
    </source>
</evidence>
<feature type="transmembrane region" description="Helical" evidence="1">
    <location>
        <begin position="180"/>
        <end position="201"/>
    </location>
</feature>
<evidence type="ECO:0000313" key="4">
    <source>
        <dbReference type="Proteomes" id="UP000076532"/>
    </source>
</evidence>
<organism evidence="3 4">
    <name type="scientific">Athelia psychrophila</name>
    <dbReference type="NCBI Taxonomy" id="1759441"/>
    <lineage>
        <taxon>Eukaryota</taxon>
        <taxon>Fungi</taxon>
        <taxon>Dikarya</taxon>
        <taxon>Basidiomycota</taxon>
        <taxon>Agaricomycotina</taxon>
        <taxon>Agaricomycetes</taxon>
        <taxon>Agaricomycetidae</taxon>
        <taxon>Atheliales</taxon>
        <taxon>Atheliaceae</taxon>
        <taxon>Athelia</taxon>
    </lineage>
</organism>
<sequence>MFSLASLSLILLLVTRSIGMEILSPSADIIWTSAGPNELVWLNQTGDFAYFNIQLAQDGVSAFNVTAALNAYGILTTRVPTSFLSFNYTPSCLPAGRDVGTRLPTGDGFTLRLIPADQNGSEVIEALAISQPFSIVENDATYCTATSSSSVSSPAAIPTSSATPSGSIALTSSPSHIKEIIGGAIGGVLAVLIIGGVAWWVRKTRRETRQRTVEFGMMMSHRISISTQPTLFPTDLKKEVA</sequence>
<gene>
    <name evidence="3" type="ORF">FIBSPDRAFT_869394</name>
</gene>
<dbReference type="OrthoDB" id="10460509at2759"/>
<reference evidence="3 4" key="1">
    <citation type="journal article" date="2016" name="Mol. Biol. Evol.">
        <title>Comparative Genomics of Early-Diverging Mushroom-Forming Fungi Provides Insights into the Origins of Lignocellulose Decay Capabilities.</title>
        <authorList>
            <person name="Nagy L.G."/>
            <person name="Riley R."/>
            <person name="Tritt A."/>
            <person name="Adam C."/>
            <person name="Daum C."/>
            <person name="Floudas D."/>
            <person name="Sun H."/>
            <person name="Yadav J.S."/>
            <person name="Pangilinan J."/>
            <person name="Larsson K.H."/>
            <person name="Matsuura K."/>
            <person name="Barry K."/>
            <person name="Labutti K."/>
            <person name="Kuo R."/>
            <person name="Ohm R.A."/>
            <person name="Bhattacharya S.S."/>
            <person name="Shirouzu T."/>
            <person name="Yoshinaga Y."/>
            <person name="Martin F.M."/>
            <person name="Grigoriev I.V."/>
            <person name="Hibbett D.S."/>
        </authorList>
    </citation>
    <scope>NUCLEOTIDE SEQUENCE [LARGE SCALE GENOMIC DNA]</scope>
    <source>
        <strain evidence="3 4">CBS 109695</strain>
    </source>
</reference>
<evidence type="ECO:0000256" key="1">
    <source>
        <dbReference type="SAM" id="Phobius"/>
    </source>
</evidence>
<evidence type="ECO:0000313" key="3">
    <source>
        <dbReference type="EMBL" id="KZP13261.1"/>
    </source>
</evidence>
<accession>A0A166C3S5</accession>
<proteinExistence type="predicted"/>
<keyword evidence="1" id="KW-0472">Membrane</keyword>
<feature type="signal peptide" evidence="2">
    <location>
        <begin position="1"/>
        <end position="19"/>
    </location>
</feature>
<keyword evidence="2" id="KW-0732">Signal</keyword>
<keyword evidence="4" id="KW-1185">Reference proteome</keyword>
<name>A0A166C3S5_9AGAM</name>
<dbReference type="EMBL" id="KV417635">
    <property type="protein sequence ID" value="KZP13261.1"/>
    <property type="molecule type" value="Genomic_DNA"/>
</dbReference>
<keyword evidence="1" id="KW-1133">Transmembrane helix</keyword>
<evidence type="ECO:0008006" key="5">
    <source>
        <dbReference type="Google" id="ProtNLM"/>
    </source>
</evidence>
<dbReference type="AlphaFoldDB" id="A0A166C3S5"/>
<dbReference type="Proteomes" id="UP000076532">
    <property type="component" value="Unassembled WGS sequence"/>
</dbReference>